<sequence length="69" mass="7510">MHRLAASAPYFGVVAAHRTLVVKRLLAKNQQYNNTLLGIRYECSRARDGGHPGKLYGGPASSQRVADSL</sequence>
<accession>A0AAW1T8G2</accession>
<dbReference type="AlphaFoldDB" id="A0AAW1T8G2"/>
<evidence type="ECO:0000313" key="2">
    <source>
        <dbReference type="EMBL" id="KAK9866021.1"/>
    </source>
</evidence>
<dbReference type="Proteomes" id="UP001485043">
    <property type="component" value="Unassembled WGS sequence"/>
</dbReference>
<evidence type="ECO:0000256" key="1">
    <source>
        <dbReference type="SAM" id="MobiDB-lite"/>
    </source>
</evidence>
<comment type="caution">
    <text evidence="2">The sequence shown here is derived from an EMBL/GenBank/DDBJ whole genome shotgun (WGS) entry which is preliminary data.</text>
</comment>
<reference evidence="2 3" key="1">
    <citation type="journal article" date="2024" name="Nat. Commun.">
        <title>Phylogenomics reveals the evolutionary origins of lichenization in chlorophyte algae.</title>
        <authorList>
            <person name="Puginier C."/>
            <person name="Libourel C."/>
            <person name="Otte J."/>
            <person name="Skaloud P."/>
            <person name="Haon M."/>
            <person name="Grisel S."/>
            <person name="Petersen M."/>
            <person name="Berrin J.G."/>
            <person name="Delaux P.M."/>
            <person name="Dal Grande F."/>
            <person name="Keller J."/>
        </authorList>
    </citation>
    <scope>NUCLEOTIDE SEQUENCE [LARGE SCALE GENOMIC DNA]</scope>
    <source>
        <strain evidence="2 3">SAG 2523</strain>
    </source>
</reference>
<organism evidence="2 3">
    <name type="scientific">Apatococcus fuscideae</name>
    <dbReference type="NCBI Taxonomy" id="2026836"/>
    <lineage>
        <taxon>Eukaryota</taxon>
        <taxon>Viridiplantae</taxon>
        <taxon>Chlorophyta</taxon>
        <taxon>core chlorophytes</taxon>
        <taxon>Trebouxiophyceae</taxon>
        <taxon>Chlorellales</taxon>
        <taxon>Chlorellaceae</taxon>
        <taxon>Apatococcus</taxon>
    </lineage>
</organism>
<feature type="region of interest" description="Disordered" evidence="1">
    <location>
        <begin position="50"/>
        <end position="69"/>
    </location>
</feature>
<proteinExistence type="predicted"/>
<feature type="compositionally biased region" description="Polar residues" evidence="1">
    <location>
        <begin position="60"/>
        <end position="69"/>
    </location>
</feature>
<protein>
    <submittedName>
        <fullName evidence="2">Uncharacterized protein</fullName>
    </submittedName>
</protein>
<name>A0AAW1T8G2_9CHLO</name>
<keyword evidence="3" id="KW-1185">Reference proteome</keyword>
<evidence type="ECO:0000313" key="3">
    <source>
        <dbReference type="Proteomes" id="UP001485043"/>
    </source>
</evidence>
<dbReference type="EMBL" id="JALJOV010000197">
    <property type="protein sequence ID" value="KAK9866021.1"/>
    <property type="molecule type" value="Genomic_DNA"/>
</dbReference>
<gene>
    <name evidence="2" type="ORF">WJX84_011744</name>
</gene>